<protein>
    <recommendedName>
        <fullName evidence="9">Efflux pump membrane transporter</fullName>
    </recommendedName>
</protein>
<dbReference type="InterPro" id="IPR001036">
    <property type="entry name" value="Acrflvin-R"/>
</dbReference>
<dbReference type="Gene3D" id="3.30.70.1430">
    <property type="entry name" value="Multidrug efflux transporter AcrB pore domain"/>
    <property type="match status" value="2"/>
</dbReference>
<dbReference type="Proteomes" id="UP000473008">
    <property type="component" value="Unassembled WGS sequence"/>
</dbReference>
<dbReference type="Gene3D" id="1.20.1640.10">
    <property type="entry name" value="Multidrug efflux transporter AcrB transmembrane domain"/>
    <property type="match status" value="2"/>
</dbReference>
<feature type="transmembrane region" description="Helical" evidence="9">
    <location>
        <begin position="339"/>
        <end position="358"/>
    </location>
</feature>
<keyword evidence="5 9" id="KW-0997">Cell inner membrane</keyword>
<feature type="transmembrane region" description="Helical" evidence="9">
    <location>
        <begin position="365"/>
        <end position="386"/>
    </location>
</feature>
<proteinExistence type="inferred from homology"/>
<dbReference type="NCBIfam" id="TIGR00915">
    <property type="entry name" value="2A0602"/>
    <property type="match status" value="1"/>
</dbReference>
<dbReference type="GO" id="GO:0009636">
    <property type="term" value="P:response to toxic substance"/>
    <property type="evidence" value="ECO:0007669"/>
    <property type="project" value="UniProtKB-ARBA"/>
</dbReference>
<gene>
    <name evidence="11" type="ORF">G5S52_12305</name>
</gene>
<evidence type="ECO:0000256" key="5">
    <source>
        <dbReference type="ARBA" id="ARBA00022519"/>
    </source>
</evidence>
<feature type="transmembrane region" description="Helical" evidence="9">
    <location>
        <begin position="392"/>
        <end position="412"/>
    </location>
</feature>
<evidence type="ECO:0000256" key="1">
    <source>
        <dbReference type="ARBA" id="ARBA00004429"/>
    </source>
</evidence>
<sequence>MLSKFFISRPKFAFVISIVMMLVGLISIKTMPVSEYPDITPPMINVIAVYPGASAETIEEVVAKPIEAEINGVDNMLYMSGRAANDGTYMLQVTFEIGTDLDQAQVMVQNRVATASRSLPDIVNQFGVRVNKAAPDFLMAVAVSSPNGTFDETLLNNWTEINLIDELTRIGGVSEAVLLGPTYGMRIWLDVDKMAALNVTTNEVRLALRDQNLQMPVGAVGAGPHLDDTQKQIPLLTKGRLNEIHEFANIMVKTAPDGSNIYLNDLAEIELGDAHYNAATFYNKAESALMYITLAPGANALETGEQVKALLESTDYPYDVQYNLPFDMTTFVEDSISDIVETLVIAVVLVVIVTFIFLGDWRATIVPIAAIPVSLVGSFFFMDLLGFTINTITLFGLILAIGIVVDNAILVIENVERILRENKDLTPTEATLKSMEEVTGPIVASTLVMLAVFLPVSMLPGITGQMFAQFGLTICIALVISGINALTLSPALCAIFMRRVEKQPAWFIAFNRGFERITAAYGKMVTLVVRKAVVLFSVFGGTLAAMVMLGSSIPTAFVEREDKGNMLAVATLPDGASRARTQAFVDDLQEIMLADPAVQEVGGATGFAALSMSFQPNSATFFVNLKPWEERKALDGQNDVNAVAARLNMTMASLKEGMAMAIAPPAIPGVGQGENLEFMLQDRAGGTKADLAAATFQLMMAANQAPELQGVFSLFRANVPHYYIDIDREKARQYGIPVSVINETLMTYLAGSRVNDFSMFGRTYYTFLQAKTEQRADVEDISRIHVRSAAGEMIPLSALATLEPKLDADVTNTYNMLSATKMFVGVAPGYSSGQAIAAMERVANEVLPEGYSYEWTSMALQEKTAGNTIAIALVAALVFIYLFLVAQYESWALPVVIIIAAPMAAVGTMVGLYLAGMPITLYAQIGLVLLISMAARNSILIVEFAKLKRESEGKDIETAAILGGTMRFRAVNMTSWSFILGVLPMALASGAGAVAQNNMGIALLGGILCILALGTIITPGFYAIFQRLREKLKKAPQIAATV</sequence>
<evidence type="ECO:0000313" key="11">
    <source>
        <dbReference type="EMBL" id="NGN98402.1"/>
    </source>
</evidence>
<dbReference type="GO" id="GO:0005886">
    <property type="term" value="C:plasma membrane"/>
    <property type="evidence" value="ECO:0007669"/>
    <property type="project" value="UniProtKB-SubCell"/>
</dbReference>
<evidence type="ECO:0000256" key="4">
    <source>
        <dbReference type="ARBA" id="ARBA00022475"/>
    </source>
</evidence>
<evidence type="ECO:0000256" key="3">
    <source>
        <dbReference type="ARBA" id="ARBA00022448"/>
    </source>
</evidence>
<dbReference type="GO" id="GO:0042910">
    <property type="term" value="F:xenobiotic transmembrane transporter activity"/>
    <property type="evidence" value="ECO:0007669"/>
    <property type="project" value="TreeGrafter"/>
</dbReference>
<evidence type="ECO:0000256" key="9">
    <source>
        <dbReference type="RuleBase" id="RU364070"/>
    </source>
</evidence>
<keyword evidence="12" id="KW-1185">Reference proteome</keyword>
<evidence type="ECO:0000313" key="12">
    <source>
        <dbReference type="Proteomes" id="UP000473008"/>
    </source>
</evidence>
<dbReference type="InterPro" id="IPR027463">
    <property type="entry name" value="AcrB_DN_DC_subdom"/>
</dbReference>
<dbReference type="Gene3D" id="3.30.70.1320">
    <property type="entry name" value="Multidrug efflux transporter AcrB pore domain like"/>
    <property type="match status" value="1"/>
</dbReference>
<feature type="domain" description="SSD" evidence="10">
    <location>
        <begin position="374"/>
        <end position="495"/>
    </location>
</feature>
<comment type="similarity">
    <text evidence="2 9">Belongs to the resistance-nodulation-cell division (RND) (TC 2.A.6) family.</text>
</comment>
<dbReference type="PANTHER" id="PTHR32063">
    <property type="match status" value="1"/>
</dbReference>
<dbReference type="SUPFAM" id="SSF82866">
    <property type="entry name" value="Multidrug efflux transporter AcrB transmembrane domain"/>
    <property type="match status" value="2"/>
</dbReference>
<comment type="subcellular location">
    <subcellularLocation>
        <location evidence="1 9">Cell inner membrane</location>
        <topology evidence="1 9">Multi-pass membrane protein</topology>
    </subcellularLocation>
</comment>
<feature type="transmembrane region" description="Helical" evidence="9">
    <location>
        <begin position="891"/>
        <end position="915"/>
    </location>
</feature>
<dbReference type="Pfam" id="PF00873">
    <property type="entry name" value="ACR_tran"/>
    <property type="match status" value="1"/>
</dbReference>
<comment type="caution">
    <text evidence="11">The sequence shown here is derived from an EMBL/GenBank/DDBJ whole genome shotgun (WGS) entry which is preliminary data.</text>
</comment>
<evidence type="ECO:0000256" key="8">
    <source>
        <dbReference type="ARBA" id="ARBA00023136"/>
    </source>
</evidence>
<feature type="transmembrane region" description="Helical" evidence="9">
    <location>
        <begin position="532"/>
        <end position="553"/>
    </location>
</feature>
<dbReference type="SUPFAM" id="SSF82693">
    <property type="entry name" value="Multidrug efflux transporter AcrB pore domain, PN1, PN2, PC1 and PC2 subdomains"/>
    <property type="match status" value="4"/>
</dbReference>
<dbReference type="FunFam" id="3.30.70.1430:FF:000001">
    <property type="entry name" value="Efflux pump membrane transporter"/>
    <property type="match status" value="1"/>
</dbReference>
<dbReference type="Gene3D" id="3.30.2090.10">
    <property type="entry name" value="Multidrug efflux transporter AcrB TolC docking domain, DN and DC subdomains"/>
    <property type="match status" value="2"/>
</dbReference>
<reference evidence="11 12" key="1">
    <citation type="submission" date="2020-02" db="EMBL/GenBank/DDBJ databases">
        <title>The draft genome of Grimontia sedimenta sp. nov., isolated from benthic sediments near coral reefs south of Kuwait.</title>
        <authorList>
            <person name="Mahmoud H.M."/>
            <person name="Jose L."/>
            <person name="Eapen S."/>
        </authorList>
    </citation>
    <scope>NUCLEOTIDE SEQUENCE [LARGE SCALE GENOMIC DNA]</scope>
    <source>
        <strain evidence="11 12">S25</strain>
    </source>
</reference>
<evidence type="ECO:0000259" key="10">
    <source>
        <dbReference type="PROSITE" id="PS50156"/>
    </source>
</evidence>
<feature type="transmembrane region" description="Helical" evidence="9">
    <location>
        <begin position="921"/>
        <end position="942"/>
    </location>
</feature>
<evidence type="ECO:0000256" key="2">
    <source>
        <dbReference type="ARBA" id="ARBA00010942"/>
    </source>
</evidence>
<evidence type="ECO:0000256" key="6">
    <source>
        <dbReference type="ARBA" id="ARBA00022692"/>
    </source>
</evidence>
<dbReference type="RefSeq" id="WP_165013910.1">
    <property type="nucleotide sequence ID" value="NZ_JAALDL010000008.1"/>
</dbReference>
<feature type="transmembrane region" description="Helical" evidence="9">
    <location>
        <begin position="1001"/>
        <end position="1025"/>
    </location>
</feature>
<feature type="transmembrane region" description="Helical" evidence="9">
    <location>
        <begin position="976"/>
        <end position="995"/>
    </location>
</feature>
<dbReference type="SUPFAM" id="SSF82714">
    <property type="entry name" value="Multidrug efflux transporter AcrB TolC docking domain, DN and DC subdomains"/>
    <property type="match status" value="2"/>
</dbReference>
<dbReference type="EMBL" id="JAALDL010000008">
    <property type="protein sequence ID" value="NGN98402.1"/>
    <property type="molecule type" value="Genomic_DNA"/>
</dbReference>
<dbReference type="InterPro" id="IPR000731">
    <property type="entry name" value="SSD"/>
</dbReference>
<evidence type="ECO:0000256" key="7">
    <source>
        <dbReference type="ARBA" id="ARBA00022989"/>
    </source>
</evidence>
<feature type="transmembrane region" description="Helical" evidence="9">
    <location>
        <begin position="468"/>
        <end position="497"/>
    </location>
</feature>
<dbReference type="PRINTS" id="PR00702">
    <property type="entry name" value="ACRIFLAVINRP"/>
</dbReference>
<name>A0A6M1RFX3_9GAMM</name>
<dbReference type="PROSITE" id="PS50156">
    <property type="entry name" value="SSD"/>
    <property type="match status" value="1"/>
</dbReference>
<keyword evidence="4" id="KW-1003">Cell membrane</keyword>
<organism evidence="11 12">
    <name type="scientific">Grimontia sedimenti</name>
    <dbReference type="NCBI Taxonomy" id="2711294"/>
    <lineage>
        <taxon>Bacteria</taxon>
        <taxon>Pseudomonadati</taxon>
        <taxon>Pseudomonadota</taxon>
        <taxon>Gammaproteobacteria</taxon>
        <taxon>Vibrionales</taxon>
        <taxon>Vibrionaceae</taxon>
        <taxon>Grimontia</taxon>
    </lineage>
</organism>
<dbReference type="Gene3D" id="3.30.70.1440">
    <property type="entry name" value="Multidrug efflux transporter AcrB pore domain"/>
    <property type="match status" value="1"/>
</dbReference>
<dbReference type="InterPro" id="IPR004764">
    <property type="entry name" value="MdtF-like"/>
</dbReference>
<feature type="transmembrane region" description="Helical" evidence="9">
    <location>
        <begin position="865"/>
        <end position="884"/>
    </location>
</feature>
<keyword evidence="6 9" id="KW-0812">Transmembrane</keyword>
<keyword evidence="7 9" id="KW-1133">Transmembrane helix</keyword>
<dbReference type="AlphaFoldDB" id="A0A6M1RFX3"/>
<accession>A0A6M1RFX3</accession>
<feature type="transmembrane region" description="Helical" evidence="9">
    <location>
        <begin position="12"/>
        <end position="31"/>
    </location>
</feature>
<dbReference type="GO" id="GO:0015562">
    <property type="term" value="F:efflux transmembrane transporter activity"/>
    <property type="evidence" value="ECO:0007669"/>
    <property type="project" value="InterPro"/>
</dbReference>
<feature type="transmembrane region" description="Helical" evidence="9">
    <location>
        <begin position="442"/>
        <end position="462"/>
    </location>
</feature>
<keyword evidence="3 9" id="KW-0813">Transport</keyword>
<keyword evidence="8 9" id="KW-0472">Membrane</keyword>
<dbReference type="PANTHER" id="PTHR32063:SF11">
    <property type="entry name" value="CATION OR DRUG EFFLUX SYSTEM PROTEIN"/>
    <property type="match status" value="1"/>
</dbReference>
<dbReference type="FunFam" id="1.20.1640.10:FF:000001">
    <property type="entry name" value="Efflux pump membrane transporter"/>
    <property type="match status" value="1"/>
</dbReference>